<comment type="function">
    <text evidence="3">Catalyzes two sequential steps in the biosynthesis of coenzyme A. In the first step cysteine is conjugated to 4'-phosphopantothenate to form 4-phosphopantothenoylcysteine. In the second step the latter compound is decarboxylated to form 4'-phosphopantotheine.</text>
</comment>
<keyword evidence="3" id="KW-0288">FMN</keyword>
<dbReference type="Gene3D" id="3.40.50.10300">
    <property type="entry name" value="CoaB-like"/>
    <property type="match status" value="1"/>
</dbReference>
<dbReference type="GO" id="GO:0004633">
    <property type="term" value="F:phosphopantothenoylcysteine decarboxylase activity"/>
    <property type="evidence" value="ECO:0007669"/>
    <property type="project" value="UniProtKB-UniRule"/>
</dbReference>
<gene>
    <name evidence="3" type="primary">coaBC</name>
    <name evidence="6" type="ordered locus">CENSYa_1499</name>
</gene>
<dbReference type="SUPFAM" id="SSF102645">
    <property type="entry name" value="CoaB-like"/>
    <property type="match status" value="1"/>
</dbReference>
<keyword evidence="2 3" id="KW-0456">Lyase</keyword>
<dbReference type="Gene3D" id="3.40.50.1950">
    <property type="entry name" value="Flavin prenyltransferase-like"/>
    <property type="match status" value="1"/>
</dbReference>
<dbReference type="UniPathway" id="UPA00241"/>
<keyword evidence="1 3" id="KW-0210">Decarboxylase</keyword>
<evidence type="ECO:0000256" key="2">
    <source>
        <dbReference type="ARBA" id="ARBA00023239"/>
    </source>
</evidence>
<evidence type="ECO:0000313" key="7">
    <source>
        <dbReference type="Proteomes" id="UP000000758"/>
    </source>
</evidence>
<keyword evidence="3" id="KW-0479">Metal-binding</keyword>
<dbReference type="STRING" id="414004.CENSYa_1499"/>
<comment type="catalytic activity">
    <reaction evidence="3">
        <text>N-[(R)-4-phosphopantothenoyl]-L-cysteine + H(+) = (R)-4'-phosphopantetheine + CO2</text>
        <dbReference type="Rhea" id="RHEA:16793"/>
        <dbReference type="ChEBI" id="CHEBI:15378"/>
        <dbReference type="ChEBI" id="CHEBI:16526"/>
        <dbReference type="ChEBI" id="CHEBI:59458"/>
        <dbReference type="ChEBI" id="CHEBI:61723"/>
        <dbReference type="EC" id="4.1.1.36"/>
    </reaction>
</comment>
<accession>A0RXQ4</accession>
<dbReference type="GO" id="GO:0015941">
    <property type="term" value="P:pantothenate catabolic process"/>
    <property type="evidence" value="ECO:0007669"/>
    <property type="project" value="InterPro"/>
</dbReference>
<comment type="catalytic activity">
    <reaction evidence="3">
        <text>(R)-4'-phosphopantothenate + L-cysteine + CTP = N-[(R)-4-phosphopantothenoyl]-L-cysteine + CMP + diphosphate + H(+)</text>
        <dbReference type="Rhea" id="RHEA:19397"/>
        <dbReference type="ChEBI" id="CHEBI:10986"/>
        <dbReference type="ChEBI" id="CHEBI:15378"/>
        <dbReference type="ChEBI" id="CHEBI:33019"/>
        <dbReference type="ChEBI" id="CHEBI:35235"/>
        <dbReference type="ChEBI" id="CHEBI:37563"/>
        <dbReference type="ChEBI" id="CHEBI:59458"/>
        <dbReference type="ChEBI" id="CHEBI:60377"/>
        <dbReference type="EC" id="6.3.2.5"/>
    </reaction>
</comment>
<evidence type="ECO:0000259" key="5">
    <source>
        <dbReference type="Pfam" id="PF04127"/>
    </source>
</evidence>
<dbReference type="NCBIfam" id="TIGR00521">
    <property type="entry name" value="coaBC_dfp"/>
    <property type="match status" value="1"/>
</dbReference>
<dbReference type="InterPro" id="IPR003382">
    <property type="entry name" value="Flavoprotein"/>
</dbReference>
<comment type="similarity">
    <text evidence="3">In the N-terminal section; belongs to the HFCD (homo-oligomeric flavin containing Cys decarboxylase) superfamily.</text>
</comment>
<comment type="caution">
    <text evidence="3">Lacks conserved residue(s) required for the propagation of feature annotation.</text>
</comment>
<dbReference type="InterPro" id="IPR036551">
    <property type="entry name" value="Flavin_trans-like"/>
</dbReference>
<dbReference type="KEGG" id="csy:CENSYa_1499"/>
<proteinExistence type="inferred from homology"/>
<dbReference type="PATRIC" id="fig|414004.10.peg.1374"/>
<feature type="domain" description="Flavoprotein" evidence="4">
    <location>
        <begin position="2"/>
        <end position="157"/>
    </location>
</feature>
<sequence length="395" mass="41874">MAAYKAIELARMLMRHGADVTCVASGAAMKLIRPDYLKWATGNNVITKLTGGLEHIRLADRGGSDMIIVYPATANTLGKLANGIDDTPVSTVLTVALGAGIPIMICLAMHESMYDNAAVRRNIGFLGGKVEFVEPLITEGKAKAPEPADVLGRVLDRFGRSSALAGARVIIAAGPTIEKIDPVRVITSGSTGRTGVLLAAGMVSAGARVTLVYGPGREQPPAGARHVPVTTHAEMADAVYREVKKGAEIVVMAASVSDYTVRKPSKKKIKSGKGEITLKLSGTPKIIDRIKGIRPGVFLVGFKAEADVSDGELEAAAARKMRESGSDMMIANDVGAAYLRDPDRNRVLVLSQGGKRWSRRTGKERIAAMIIREIGKAYTKRDGRQALPGPAPDQT</sequence>
<dbReference type="GO" id="GO:0010181">
    <property type="term" value="F:FMN binding"/>
    <property type="evidence" value="ECO:0007669"/>
    <property type="project" value="UniProtKB-UniRule"/>
</dbReference>
<feature type="binding site" evidence="3">
    <location>
        <position position="268"/>
    </location>
    <ligand>
        <name>CTP</name>
        <dbReference type="ChEBI" id="CHEBI:37563"/>
    </ligand>
</feature>
<comment type="pathway">
    <text evidence="3">Cofactor biosynthesis; coenzyme A biosynthesis.</text>
</comment>
<dbReference type="GO" id="GO:0004632">
    <property type="term" value="F:phosphopantothenate--cysteine ligase activity"/>
    <property type="evidence" value="ECO:0007669"/>
    <property type="project" value="UniProtKB-UniRule"/>
</dbReference>
<dbReference type="EC" id="6.3.2.5" evidence="3"/>
<dbReference type="EMBL" id="DP000238">
    <property type="protein sequence ID" value="ABK78121.1"/>
    <property type="molecule type" value="Genomic_DNA"/>
</dbReference>
<dbReference type="PANTHER" id="PTHR14359:SF6">
    <property type="entry name" value="PHOSPHOPANTOTHENOYLCYSTEINE DECARBOXYLASE"/>
    <property type="match status" value="1"/>
</dbReference>
<dbReference type="Proteomes" id="UP000000758">
    <property type="component" value="Chromosome"/>
</dbReference>
<dbReference type="GO" id="GO:0015937">
    <property type="term" value="P:coenzyme A biosynthetic process"/>
    <property type="evidence" value="ECO:0007669"/>
    <property type="project" value="UniProtKB-UniRule"/>
</dbReference>
<comment type="similarity">
    <text evidence="3">In the C-terminal section; belongs to the PPC synthetase family.</text>
</comment>
<dbReference type="InterPro" id="IPR005252">
    <property type="entry name" value="CoaBC"/>
</dbReference>
<keyword evidence="3" id="KW-0285">Flavoprotein</keyword>
<dbReference type="InterPro" id="IPR035929">
    <property type="entry name" value="CoaB-like_sf"/>
</dbReference>
<dbReference type="HAMAP" id="MF_02225">
    <property type="entry name" value="CoaBC"/>
    <property type="match status" value="1"/>
</dbReference>
<keyword evidence="3 6" id="KW-0436">Ligase</keyword>
<dbReference type="Pfam" id="PF04127">
    <property type="entry name" value="DFP"/>
    <property type="match status" value="1"/>
</dbReference>
<organism evidence="6 7">
    <name type="scientific">Cenarchaeum symbiosum (strain A)</name>
    <dbReference type="NCBI Taxonomy" id="414004"/>
    <lineage>
        <taxon>Archaea</taxon>
        <taxon>Nitrososphaerota</taxon>
        <taxon>Candidatus Cenarchaeales</taxon>
        <taxon>Candidatus Cenarchaeaceae</taxon>
        <taxon>Candidatus Cenarchaeum</taxon>
    </lineage>
</organism>
<comment type="cofactor">
    <cofactor evidence="3">
        <name>FMN</name>
        <dbReference type="ChEBI" id="CHEBI:58210"/>
    </cofactor>
    <text evidence="3">Binds 1 FMN per subunit.</text>
</comment>
<feature type="binding site" evidence="3">
    <location>
        <position position="302"/>
    </location>
    <ligand>
        <name>CTP</name>
        <dbReference type="ChEBI" id="CHEBI:37563"/>
    </ligand>
</feature>
<feature type="region of interest" description="Phosphopantothenoylcysteine decarboxylase" evidence="3">
    <location>
        <begin position="1"/>
        <end position="168"/>
    </location>
</feature>
<dbReference type="InterPro" id="IPR007085">
    <property type="entry name" value="DNA/pantothenate-metab_flavo_C"/>
</dbReference>
<comment type="cofactor">
    <cofactor evidence="3">
        <name>Mg(2+)</name>
        <dbReference type="ChEBI" id="CHEBI:18420"/>
    </cofactor>
</comment>
<evidence type="ECO:0000256" key="3">
    <source>
        <dbReference type="HAMAP-Rule" id="MF_02225"/>
    </source>
</evidence>
<dbReference type="EC" id="4.1.1.36" evidence="3"/>
<feature type="domain" description="DNA/pantothenate metabolism flavoprotein C-terminal" evidence="5">
    <location>
        <begin position="164"/>
        <end position="375"/>
    </location>
</feature>
<dbReference type="GO" id="GO:0071513">
    <property type="term" value="C:phosphopantothenoylcysteine decarboxylase complex"/>
    <property type="evidence" value="ECO:0007669"/>
    <property type="project" value="TreeGrafter"/>
</dbReference>
<keyword evidence="3" id="KW-0460">Magnesium</keyword>
<reference evidence="6 7" key="1">
    <citation type="journal article" date="2006" name="Proc. Natl. Acad. Sci. U.S.A.">
        <title>Genomic analysis of the uncultivated marine crenarchaeote Cenarchaeum symbiosum.</title>
        <authorList>
            <person name="Hallam S.J."/>
            <person name="Konstantinidis K.T."/>
            <person name="Putnam N."/>
            <person name="Schleper C."/>
            <person name="Watanabe Y."/>
            <person name="Sugahara J."/>
            <person name="Preston C."/>
            <person name="de la Torre J."/>
            <person name="Richardson P.M."/>
            <person name="DeLong E.F."/>
        </authorList>
    </citation>
    <scope>NUCLEOTIDE SEQUENCE [LARGE SCALE GENOMIC DNA]</scope>
    <source>
        <strain evidence="7">A</strain>
    </source>
</reference>
<protein>
    <recommendedName>
        <fullName evidence="3">Coenzyme A biosynthesis bifunctional protein CoaBC</fullName>
    </recommendedName>
    <alternativeName>
        <fullName evidence="3">DNA/pantothenate metabolism flavoprotein</fullName>
    </alternativeName>
    <alternativeName>
        <fullName evidence="3">Phosphopantothenoylcysteine synthetase/decarboxylase</fullName>
        <shortName evidence="3">PPCS-PPCDC</shortName>
    </alternativeName>
    <domain>
        <recommendedName>
            <fullName evidence="3">Phosphopantothenoylcysteine decarboxylase</fullName>
            <shortName evidence="3">PPC decarboxylase</shortName>
            <shortName evidence="3">PPC-DC</shortName>
            <ecNumber evidence="3">4.1.1.36</ecNumber>
        </recommendedName>
        <alternativeName>
            <fullName evidence="3">CoaC</fullName>
        </alternativeName>
    </domain>
    <domain>
        <recommendedName>
            <fullName evidence="3">Phosphopantothenate--cysteine ligase</fullName>
            <ecNumber evidence="3">6.3.2.5</ecNumber>
        </recommendedName>
        <alternativeName>
            <fullName evidence="3">CoaB</fullName>
        </alternativeName>
        <alternativeName>
            <fullName evidence="3">Phosphopantothenoylcysteine synthetase</fullName>
            <shortName evidence="3">PPC synthetase</shortName>
            <shortName evidence="3">PPC-S</shortName>
        </alternativeName>
    </domain>
</protein>
<keyword evidence="7" id="KW-1185">Reference proteome</keyword>
<evidence type="ECO:0000256" key="1">
    <source>
        <dbReference type="ARBA" id="ARBA00022793"/>
    </source>
</evidence>
<feature type="binding site" evidence="3">
    <location>
        <position position="258"/>
    </location>
    <ligand>
        <name>CTP</name>
        <dbReference type="ChEBI" id="CHEBI:37563"/>
    </ligand>
</feature>
<feature type="region of interest" description="Phosphopantothenate--cysteine ligase" evidence="3">
    <location>
        <begin position="169"/>
        <end position="395"/>
    </location>
</feature>
<dbReference type="SUPFAM" id="SSF52507">
    <property type="entry name" value="Homo-oligomeric flavin-containing Cys decarboxylases, HFCD"/>
    <property type="match status" value="1"/>
</dbReference>
<dbReference type="PANTHER" id="PTHR14359">
    <property type="entry name" value="HOMO-OLIGOMERIC FLAVIN CONTAINING CYS DECARBOXYLASE FAMILY"/>
    <property type="match status" value="1"/>
</dbReference>
<name>A0RXQ4_CENSY</name>
<evidence type="ECO:0000259" key="4">
    <source>
        <dbReference type="Pfam" id="PF02441"/>
    </source>
</evidence>
<keyword evidence="3" id="KW-0511">Multifunctional enzyme</keyword>
<dbReference type="EnsemblBacteria" id="ABK78121">
    <property type="protein sequence ID" value="ABK78121"/>
    <property type="gene ID" value="CENSYa_1499"/>
</dbReference>
<dbReference type="HOGENOM" id="CLU_033319_0_3_2"/>
<dbReference type="GO" id="GO:0046872">
    <property type="term" value="F:metal ion binding"/>
    <property type="evidence" value="ECO:0007669"/>
    <property type="project" value="UniProtKB-KW"/>
</dbReference>
<dbReference type="Pfam" id="PF02441">
    <property type="entry name" value="Flavoprotein"/>
    <property type="match status" value="1"/>
</dbReference>
<evidence type="ECO:0000313" key="6">
    <source>
        <dbReference type="EMBL" id="ABK78121.1"/>
    </source>
</evidence>
<dbReference type="AlphaFoldDB" id="A0RXQ4"/>
<feature type="binding site" evidence="3">
    <location>
        <position position="320"/>
    </location>
    <ligand>
        <name>CTP</name>
        <dbReference type="ChEBI" id="CHEBI:37563"/>
    </ligand>
</feature>